<dbReference type="EMBL" id="AM746676">
    <property type="protein sequence ID" value="CAN97851.1"/>
    <property type="molecule type" value="Genomic_DNA"/>
</dbReference>
<evidence type="ECO:0000259" key="1">
    <source>
        <dbReference type="Pfam" id="PF26381"/>
    </source>
</evidence>
<protein>
    <submittedName>
        <fullName evidence="3">Bacteriophage phiC31 resistance protein</fullName>
    </submittedName>
</protein>
<reference evidence="3 4" key="1">
    <citation type="journal article" date="2007" name="Nat. Biotechnol.">
        <title>Complete genome sequence of the myxobacterium Sorangium cellulosum.</title>
        <authorList>
            <person name="Schneiker S."/>
            <person name="Perlova O."/>
            <person name="Kaiser O."/>
            <person name="Gerth K."/>
            <person name="Alici A."/>
            <person name="Altmeyer M.O."/>
            <person name="Bartels D."/>
            <person name="Bekel T."/>
            <person name="Beyer S."/>
            <person name="Bode E."/>
            <person name="Bode H.B."/>
            <person name="Bolten C.J."/>
            <person name="Choudhuri J.V."/>
            <person name="Doss S."/>
            <person name="Elnakady Y.A."/>
            <person name="Frank B."/>
            <person name="Gaigalat L."/>
            <person name="Goesmann A."/>
            <person name="Groeger C."/>
            <person name="Gross F."/>
            <person name="Jelsbak L."/>
            <person name="Jelsbak L."/>
            <person name="Kalinowski J."/>
            <person name="Kegler C."/>
            <person name="Knauber T."/>
            <person name="Konietzny S."/>
            <person name="Kopp M."/>
            <person name="Krause L."/>
            <person name="Krug D."/>
            <person name="Linke B."/>
            <person name="Mahmud T."/>
            <person name="Martinez-Arias R."/>
            <person name="McHardy A.C."/>
            <person name="Merai M."/>
            <person name="Meyer F."/>
            <person name="Mormann S."/>
            <person name="Munoz-Dorado J."/>
            <person name="Perez J."/>
            <person name="Pradella S."/>
            <person name="Rachid S."/>
            <person name="Raddatz G."/>
            <person name="Rosenau F."/>
            <person name="Rueckert C."/>
            <person name="Sasse F."/>
            <person name="Scharfe M."/>
            <person name="Schuster S.C."/>
            <person name="Suen G."/>
            <person name="Treuner-Lange A."/>
            <person name="Velicer G.J."/>
            <person name="Vorholter F.-J."/>
            <person name="Weissman K.J."/>
            <person name="Welch R.D."/>
            <person name="Wenzel S.C."/>
            <person name="Whitworth D.E."/>
            <person name="Wilhelm S."/>
            <person name="Wittmann C."/>
            <person name="Bloecker H."/>
            <person name="Puehler A."/>
            <person name="Mueller R."/>
        </authorList>
    </citation>
    <scope>NUCLEOTIDE SEQUENCE [LARGE SCALE GENOMIC DNA]</scope>
    <source>
        <strain evidence="4">So ce56</strain>
    </source>
</reference>
<organism evidence="3 4">
    <name type="scientific">Sorangium cellulosum (strain So ce56)</name>
    <name type="common">Polyangium cellulosum (strain So ce56)</name>
    <dbReference type="NCBI Taxonomy" id="448385"/>
    <lineage>
        <taxon>Bacteria</taxon>
        <taxon>Pseudomonadati</taxon>
        <taxon>Myxococcota</taxon>
        <taxon>Polyangia</taxon>
        <taxon>Polyangiales</taxon>
        <taxon>Polyangiaceae</taxon>
        <taxon>Sorangium</taxon>
    </lineage>
</organism>
<name>A9F5Z7_SORC5</name>
<accession>A9F5Z7</accession>
<gene>
    <name evidence="3" type="primary">pgiY</name>
    <name evidence="3" type="ordered locus">sce7682</name>
</gene>
<dbReference type="Pfam" id="PF26381">
    <property type="entry name" value="BREX_PglY_5th"/>
    <property type="match status" value="1"/>
</dbReference>
<dbReference type="OrthoDB" id="3201900at2"/>
<dbReference type="eggNOG" id="COG1484">
    <property type="taxonomic scope" value="Bacteria"/>
</dbReference>
<dbReference type="Pfam" id="PF26382">
    <property type="entry name" value="BREX_PglY_6th"/>
    <property type="match status" value="1"/>
</dbReference>
<dbReference type="InterPro" id="IPR058748">
    <property type="entry name" value="PglY_5th"/>
</dbReference>
<evidence type="ECO:0000313" key="3">
    <source>
        <dbReference type="EMBL" id="CAN97851.1"/>
    </source>
</evidence>
<sequence length="1215" mass="133213">MTVLHDLLDLPAQVTKSAFVVRLVEGVSHPDALLDSYAITPDLHGSFDRGLGLVGAALRDRRNIAAFVHGSFGSGKSHFMGVLSLLLANDARAWGEPALHDLLGKYEWVKTRKVLRLHFNLMGARSLDEKVFAEYLVRVRELHPDAPIAPLFEDQALFDNAQGVRETLGDAAFFDRLGASAGADARWGKKGAAAAWDAARFDAARESVDPEERARLFSALVKTLFPAFAAQKSQYVSFDSGLPRLAQHAAALGYDAVVVFLDELILWLASGASNREWLNLEIGKLAKMVEGQSDDQKIPIVTFAARQRDIGEMVGEQYAGADAEAVKAALKWWEGRFDVLKLEDRNLPAIVEKRVVRAKSDAAKRALDTAFDRLRASLGNVAWGTLLGEIGDEKGFRRVYPFSPALVEALVAMSHYLQRERTALKVLVELLVEHLDDFEIGKVVPAGDLYDVLAGGEEPMDGTMRERFAAAKRLYLNELLPVIQRANETGSKERCQRERSDHPVTLGCSNCREARCRADNRLAKTLLLAALVPNSAVFRGLTASRLVQLNHGTLKSPVPGAEAQQALGRIRAWAAECGKVRIGEQPTDPTVSIVLEGVDLKPIIDAARGYDSSGTRRAKLREILFTAIGIELGAGPIVHTVPWRGTDRIGAVHYGNVREMDDGTLRAESGHDFKLIIDYPFDDPGRTPAEDEARLRAYTERYPETPTIVWLPSFFAETPQRDLADLVVIERILEGDNWKTHLQNLRPDDQSRARAELSSLAAQKRERVKRALNAAYGLARVEPGMLDAGRTVDQHFHVLMQGFRISTLVVATMKDGVIEVVGQLLHELHPRHPHFDIRVTKGKLTANLEQLQRLYEAEGQRLLLAKTERDVLYFAEKLGLVNVNDGQATLQPLRFQEAENALRAQGIDTPTVAQVQRVFDTKGVLGLTREVEDFLVLAHGIATGRELMRLGTPVRDPVLGKLGEDLELPKPPMPDPVSFQRALERAGVIFGVSLGGRALHARNLRALGDKLGAAVAKATADRATEVAGLLERRSAAFFDEPHGPPPRLLTARKVAELLGGLGGDPLKQVTALAALEVAPTSETAMQRHLLAARATAECLADDLVFQSLEALRGHDEPEAQAMLAEVRETLEKDELQKALATPLRALALKAQQWARKTRRASSVPPPTGEVVGTGSATTLDELEAERARMLEALKNAGPGGRLVLSCSWKVVREKP</sequence>
<proteinExistence type="predicted"/>
<evidence type="ECO:0000259" key="2">
    <source>
        <dbReference type="Pfam" id="PF26382"/>
    </source>
</evidence>
<dbReference type="RefSeq" id="WP_012240290.1">
    <property type="nucleotide sequence ID" value="NC_010162.1"/>
</dbReference>
<feature type="domain" description="ATPase PglY 5th" evidence="1">
    <location>
        <begin position="843"/>
        <end position="939"/>
    </location>
</feature>
<dbReference type="STRING" id="448385.sce7682"/>
<dbReference type="Proteomes" id="UP000002139">
    <property type="component" value="Chromosome"/>
</dbReference>
<feature type="domain" description="ATPase PglY C-terminal" evidence="2">
    <location>
        <begin position="984"/>
        <end position="1158"/>
    </location>
</feature>
<dbReference type="InterPro" id="IPR058747">
    <property type="entry name" value="PglY_C"/>
</dbReference>
<dbReference type="HOGENOM" id="CLU_269246_0_0_7"/>
<dbReference type="AlphaFoldDB" id="A9F5Z7"/>
<keyword evidence="4" id="KW-1185">Reference proteome</keyword>
<dbReference type="BioCyc" id="SCEL448385:SCE_RS49865-MONOMER"/>
<evidence type="ECO:0000313" key="4">
    <source>
        <dbReference type="Proteomes" id="UP000002139"/>
    </source>
</evidence>
<dbReference type="KEGG" id="scl:sce7682"/>